<comment type="function">
    <text evidence="5">ATP-dependent carboxylate-amine ligase which exhibits weak glutamate--cysteine ligase activity.</text>
</comment>
<keyword evidence="3 5" id="KW-0067">ATP-binding</keyword>
<dbReference type="SUPFAM" id="SSF55931">
    <property type="entry name" value="Glutamine synthetase/guanido kinase"/>
    <property type="match status" value="1"/>
</dbReference>
<dbReference type="Pfam" id="PF04107">
    <property type="entry name" value="GCS2"/>
    <property type="match status" value="1"/>
</dbReference>
<dbReference type="EMBL" id="JACHWR010000001">
    <property type="protein sequence ID" value="MBB3040239.1"/>
    <property type="molecule type" value="Genomic_DNA"/>
</dbReference>
<dbReference type="RefSeq" id="WP_183590292.1">
    <property type="nucleotide sequence ID" value="NZ_JACHWR010000001.1"/>
</dbReference>
<dbReference type="HAMAP" id="MF_01609">
    <property type="entry name" value="Glu_cys_ligase_2"/>
    <property type="match status" value="1"/>
</dbReference>
<keyword evidence="1 5" id="KW-0436">Ligase</keyword>
<protein>
    <recommendedName>
        <fullName evidence="5">Putative glutamate--cysteine ligase 2</fullName>
        <ecNumber evidence="5">6.3.2.2</ecNumber>
    </recommendedName>
    <alternativeName>
        <fullName evidence="5">Gamma-glutamylcysteine synthetase 2</fullName>
        <shortName evidence="5">GCS 2</shortName>
        <shortName evidence="5">Gamma-GCS 2</shortName>
    </alternativeName>
</protein>
<dbReference type="PANTHER" id="PTHR36510:SF1">
    <property type="entry name" value="GLUTAMATE--CYSTEINE LIGASE 2-RELATED"/>
    <property type="match status" value="1"/>
</dbReference>
<gene>
    <name evidence="6" type="ORF">FHU40_000040</name>
</gene>
<dbReference type="GO" id="GO:0042398">
    <property type="term" value="P:modified amino acid biosynthetic process"/>
    <property type="evidence" value="ECO:0007669"/>
    <property type="project" value="InterPro"/>
</dbReference>
<dbReference type="InterPro" id="IPR011793">
    <property type="entry name" value="YbdK"/>
</dbReference>
<comment type="caution">
    <text evidence="6">The sequence shown here is derived from an EMBL/GenBank/DDBJ whole genome shotgun (WGS) entry which is preliminary data.</text>
</comment>
<organism evidence="6 7">
    <name type="scientific">Nocardioides soli</name>
    <dbReference type="NCBI Taxonomy" id="1036020"/>
    <lineage>
        <taxon>Bacteria</taxon>
        <taxon>Bacillati</taxon>
        <taxon>Actinomycetota</taxon>
        <taxon>Actinomycetes</taxon>
        <taxon>Propionibacteriales</taxon>
        <taxon>Nocardioidaceae</taxon>
        <taxon>Nocardioides</taxon>
    </lineage>
</organism>
<accession>A0A7W4VR83</accession>
<comment type="catalytic activity">
    <reaction evidence="4 5">
        <text>L-cysteine + L-glutamate + ATP = gamma-L-glutamyl-L-cysteine + ADP + phosphate + H(+)</text>
        <dbReference type="Rhea" id="RHEA:13285"/>
        <dbReference type="ChEBI" id="CHEBI:15378"/>
        <dbReference type="ChEBI" id="CHEBI:29985"/>
        <dbReference type="ChEBI" id="CHEBI:30616"/>
        <dbReference type="ChEBI" id="CHEBI:35235"/>
        <dbReference type="ChEBI" id="CHEBI:43474"/>
        <dbReference type="ChEBI" id="CHEBI:58173"/>
        <dbReference type="ChEBI" id="CHEBI:456216"/>
        <dbReference type="EC" id="6.3.2.2"/>
    </reaction>
</comment>
<evidence type="ECO:0000256" key="1">
    <source>
        <dbReference type="ARBA" id="ARBA00022598"/>
    </source>
</evidence>
<evidence type="ECO:0000256" key="3">
    <source>
        <dbReference type="ARBA" id="ARBA00022840"/>
    </source>
</evidence>
<dbReference type="InterPro" id="IPR006336">
    <property type="entry name" value="GCS2"/>
</dbReference>
<dbReference type="NCBIfam" id="NF010041">
    <property type="entry name" value="PRK13517.1-1"/>
    <property type="match status" value="1"/>
</dbReference>
<keyword evidence="2 5" id="KW-0547">Nucleotide-binding</keyword>
<evidence type="ECO:0000256" key="2">
    <source>
        <dbReference type="ARBA" id="ARBA00022741"/>
    </source>
</evidence>
<dbReference type="InterPro" id="IPR014746">
    <property type="entry name" value="Gln_synth/guanido_kin_cat_dom"/>
</dbReference>
<proteinExistence type="inferred from homology"/>
<dbReference type="PANTHER" id="PTHR36510">
    <property type="entry name" value="GLUTAMATE--CYSTEINE LIGASE 2-RELATED"/>
    <property type="match status" value="1"/>
</dbReference>
<comment type="similarity">
    <text evidence="5">Belongs to the glutamate--cysteine ligase type 2 family. YbdK subfamily.</text>
</comment>
<dbReference type="Proteomes" id="UP000589626">
    <property type="component" value="Unassembled WGS sequence"/>
</dbReference>
<keyword evidence="7" id="KW-1185">Reference proteome</keyword>
<dbReference type="InterPro" id="IPR050141">
    <property type="entry name" value="GCL_type2/YbdK_subfam"/>
</dbReference>
<dbReference type="AlphaFoldDB" id="A0A7W4VR83"/>
<evidence type="ECO:0000256" key="4">
    <source>
        <dbReference type="ARBA" id="ARBA00048819"/>
    </source>
</evidence>
<dbReference type="EC" id="6.3.2.2" evidence="5"/>
<evidence type="ECO:0000313" key="7">
    <source>
        <dbReference type="Proteomes" id="UP000589626"/>
    </source>
</evidence>
<dbReference type="GO" id="GO:0004357">
    <property type="term" value="F:glutamate-cysteine ligase activity"/>
    <property type="evidence" value="ECO:0007669"/>
    <property type="project" value="UniProtKB-EC"/>
</dbReference>
<evidence type="ECO:0000256" key="5">
    <source>
        <dbReference type="HAMAP-Rule" id="MF_01609"/>
    </source>
</evidence>
<dbReference type="Gene3D" id="3.30.590.20">
    <property type="match status" value="1"/>
</dbReference>
<name>A0A7W4VR83_9ACTN</name>
<evidence type="ECO:0000313" key="6">
    <source>
        <dbReference type="EMBL" id="MBB3040239.1"/>
    </source>
</evidence>
<dbReference type="GO" id="GO:0005524">
    <property type="term" value="F:ATP binding"/>
    <property type="evidence" value="ECO:0007669"/>
    <property type="project" value="UniProtKB-KW"/>
</dbReference>
<sequence length="378" mass="41126">MGRTRTVGVEEELLLFDPATREVEAAAPAVLKQFREHGHGRRRPRAATDELDHELFRHQLETRTDPETDLGSVLAQLVAGRRTAGEAARAAGLRVGACGIVPLGGDRSVVTPHDRYRDMVDTYGEVARTGGTCGMHVHTGIDGEEEGVAVIDRIAPWLPVLLALSANSPFVESRDSGYASWRAQVWPRWPSAGQTEQFGSVECYREVSRMLLETGAARDAGMLYFDARLSEAQPTVEVRVCDVCTDPVLAVAIVALVRGLVETAARDWRAGRPLPRWRAEGLRAAHWRASRFGMADSLVHPRSGRLAPAREVVDALVERVRVVLDEADDLEAVTAAVAGSVSDNGATRQRAAFERTGEVAGVVDDLIARTEASWRNTA</sequence>
<reference evidence="6 7" key="1">
    <citation type="submission" date="2020-08" db="EMBL/GenBank/DDBJ databases">
        <title>Sequencing the genomes of 1000 actinobacteria strains.</title>
        <authorList>
            <person name="Klenk H.-P."/>
        </authorList>
    </citation>
    <scope>NUCLEOTIDE SEQUENCE [LARGE SCALE GENOMIC DNA]</scope>
    <source>
        <strain evidence="6 7">DSM 105498</strain>
    </source>
</reference>
<dbReference type="NCBIfam" id="TIGR02050">
    <property type="entry name" value="gshA_cyan_rel"/>
    <property type="match status" value="1"/>
</dbReference>